<gene>
    <name evidence="8" type="ORF">AL399_00855</name>
</gene>
<dbReference type="PANTHER" id="PTHR21047:SF2">
    <property type="entry name" value="THYMIDINE DIPHOSPHO-4-KETO-RHAMNOSE 3,5-EPIMERASE"/>
    <property type="match status" value="1"/>
</dbReference>
<dbReference type="GO" id="GO:0008830">
    <property type="term" value="F:dTDP-4-dehydrorhamnose 3,5-epimerase activity"/>
    <property type="evidence" value="ECO:0007669"/>
    <property type="project" value="UniProtKB-UniRule"/>
</dbReference>
<feature type="active site" description="Proton acceptor" evidence="5">
    <location>
        <position position="61"/>
    </location>
</feature>
<dbReference type="EMBL" id="LIIK01000002">
    <property type="protein sequence ID" value="KQM09621.1"/>
    <property type="molecule type" value="Genomic_DNA"/>
</dbReference>
<keyword evidence="7" id="KW-0413">Isomerase</keyword>
<organism evidence="8 9">
    <name type="scientific">Candidatus [Bacteroides] periocalifornicus</name>
    <dbReference type="NCBI Taxonomy" id="1702214"/>
    <lineage>
        <taxon>Bacteria</taxon>
        <taxon>Pseudomonadati</taxon>
        <taxon>Bacteroidota</taxon>
    </lineage>
</organism>
<evidence type="ECO:0000256" key="3">
    <source>
        <dbReference type="ARBA" id="ARBA00012098"/>
    </source>
</evidence>
<dbReference type="InterPro" id="IPR000888">
    <property type="entry name" value="RmlC-like"/>
</dbReference>
<dbReference type="GO" id="GO:0000271">
    <property type="term" value="P:polysaccharide biosynthetic process"/>
    <property type="evidence" value="ECO:0007669"/>
    <property type="project" value="TreeGrafter"/>
</dbReference>
<dbReference type="InterPro" id="IPR014710">
    <property type="entry name" value="RmlC-like_jellyroll"/>
</dbReference>
<name>A0A0Q4B6R7_9BACT</name>
<dbReference type="STRING" id="1702214.AL399_00855"/>
<dbReference type="SUPFAM" id="SSF51182">
    <property type="entry name" value="RmlC-like cupins"/>
    <property type="match status" value="1"/>
</dbReference>
<dbReference type="CDD" id="cd00438">
    <property type="entry name" value="cupin_RmlC"/>
    <property type="match status" value="1"/>
</dbReference>
<reference evidence="8" key="1">
    <citation type="submission" date="2015-08" db="EMBL/GenBank/DDBJ databases">
        <title>Candidatus Bacteriodes Periocalifornicus.</title>
        <authorList>
            <person name="McLean J.S."/>
            <person name="Kelley S."/>
        </authorList>
    </citation>
    <scope>NUCLEOTIDE SEQUENCE [LARGE SCALE GENOMIC DNA]</scope>
    <source>
        <strain evidence="8">12B</strain>
    </source>
</reference>
<accession>A0A0Q4B6R7</accession>
<evidence type="ECO:0000256" key="5">
    <source>
        <dbReference type="PIRSR" id="PIRSR600888-1"/>
    </source>
</evidence>
<dbReference type="PATRIC" id="fig|1702214.3.peg.820"/>
<dbReference type="PANTHER" id="PTHR21047">
    <property type="entry name" value="DTDP-6-DEOXY-D-GLUCOSE-3,5 EPIMERASE"/>
    <property type="match status" value="1"/>
</dbReference>
<comment type="subunit">
    <text evidence="7">Homodimer.</text>
</comment>
<feature type="active site" description="Proton donor" evidence="5">
    <location>
        <position position="131"/>
    </location>
</feature>
<comment type="catalytic activity">
    <reaction evidence="1 7">
        <text>dTDP-4-dehydro-6-deoxy-alpha-D-glucose = dTDP-4-dehydro-beta-L-rhamnose</text>
        <dbReference type="Rhea" id="RHEA:16969"/>
        <dbReference type="ChEBI" id="CHEBI:57649"/>
        <dbReference type="ChEBI" id="CHEBI:62830"/>
        <dbReference type="EC" id="5.1.3.13"/>
    </reaction>
</comment>
<comment type="pathway">
    <text evidence="7">Carbohydrate biosynthesis; dTDP-L-rhamnose biosynthesis.</text>
</comment>
<evidence type="ECO:0000256" key="4">
    <source>
        <dbReference type="ARBA" id="ARBA00019595"/>
    </source>
</evidence>
<evidence type="ECO:0000256" key="7">
    <source>
        <dbReference type="RuleBase" id="RU364069"/>
    </source>
</evidence>
<sequence length="179" mass="20177">MNQIPTSLEGVVLLEPRVHGDSRGYFFELYNQATFHALGLDYTWVQDNESRSSYGVIRGLHYQQAPYAQAKLVRAVVGRIFDVAVDIRPESPTFGRWIGYELNESNHRMLLIPRGFAHGFSVLSPVAVVHYKCDALYAPASEGGVMYDDPQLAIDWQVPNGEQIVSKRDSGHQRLADLR</sequence>
<dbReference type="GO" id="GO:0005829">
    <property type="term" value="C:cytosol"/>
    <property type="evidence" value="ECO:0007669"/>
    <property type="project" value="TreeGrafter"/>
</dbReference>
<dbReference type="InterPro" id="IPR011051">
    <property type="entry name" value="RmlC_Cupin_sf"/>
</dbReference>
<dbReference type="Gene3D" id="2.60.120.10">
    <property type="entry name" value="Jelly Rolls"/>
    <property type="match status" value="1"/>
</dbReference>
<dbReference type="UniPathway" id="UPA00124"/>
<evidence type="ECO:0000256" key="6">
    <source>
        <dbReference type="PIRSR" id="PIRSR600888-3"/>
    </source>
</evidence>
<keyword evidence="9" id="KW-1185">Reference proteome</keyword>
<evidence type="ECO:0000256" key="1">
    <source>
        <dbReference type="ARBA" id="ARBA00001298"/>
    </source>
</evidence>
<dbReference type="Proteomes" id="UP000054172">
    <property type="component" value="Unassembled WGS sequence"/>
</dbReference>
<dbReference type="GO" id="GO:0019305">
    <property type="term" value="P:dTDP-rhamnose biosynthetic process"/>
    <property type="evidence" value="ECO:0007669"/>
    <property type="project" value="UniProtKB-UniRule"/>
</dbReference>
<dbReference type="AlphaFoldDB" id="A0A0Q4B6R7"/>
<feature type="site" description="Participates in a stacking interaction with the thymidine ring of dTDP-4-oxo-6-deoxyglucose" evidence="6">
    <location>
        <position position="137"/>
    </location>
</feature>
<proteinExistence type="inferred from homology"/>
<dbReference type="Pfam" id="PF00908">
    <property type="entry name" value="dTDP_sugar_isom"/>
    <property type="match status" value="1"/>
</dbReference>
<protein>
    <recommendedName>
        <fullName evidence="4 7">dTDP-4-dehydrorhamnose 3,5-epimerase</fullName>
        <ecNumber evidence="3 7">5.1.3.13</ecNumber>
    </recommendedName>
    <alternativeName>
        <fullName evidence="7">Thymidine diphospho-4-keto-rhamnose 3,5-epimerase</fullName>
    </alternativeName>
</protein>
<dbReference type="NCBIfam" id="TIGR01221">
    <property type="entry name" value="rmlC"/>
    <property type="match status" value="1"/>
</dbReference>
<comment type="caution">
    <text evidence="8">The sequence shown here is derived from an EMBL/GenBank/DDBJ whole genome shotgun (WGS) entry which is preliminary data.</text>
</comment>
<evidence type="ECO:0000256" key="2">
    <source>
        <dbReference type="ARBA" id="ARBA00001997"/>
    </source>
</evidence>
<comment type="function">
    <text evidence="2 7">Catalyzes the epimerization of the C3' and C5'positions of dTDP-6-deoxy-D-xylo-4-hexulose, forming dTDP-6-deoxy-L-lyxo-4-hexulose.</text>
</comment>
<evidence type="ECO:0000313" key="8">
    <source>
        <dbReference type="EMBL" id="KQM09621.1"/>
    </source>
</evidence>
<comment type="similarity">
    <text evidence="7">Belongs to the dTDP-4-dehydrorhamnose 3,5-epimerase family.</text>
</comment>
<dbReference type="EC" id="5.1.3.13" evidence="3 7"/>
<evidence type="ECO:0000313" key="9">
    <source>
        <dbReference type="Proteomes" id="UP000054172"/>
    </source>
</evidence>